<dbReference type="OrthoDB" id="2640446at2759"/>
<evidence type="ECO:0000256" key="13">
    <source>
        <dbReference type="ARBA" id="ARBA00048173"/>
    </source>
</evidence>
<accession>A0A9Q3HCY1</accession>
<organism evidence="16 17">
    <name type="scientific">Austropuccinia psidii MF-1</name>
    <dbReference type="NCBI Taxonomy" id="1389203"/>
    <lineage>
        <taxon>Eukaryota</taxon>
        <taxon>Fungi</taxon>
        <taxon>Dikarya</taxon>
        <taxon>Basidiomycota</taxon>
        <taxon>Pucciniomycotina</taxon>
        <taxon>Pucciniomycetes</taxon>
        <taxon>Pucciniales</taxon>
        <taxon>Sphaerophragmiaceae</taxon>
        <taxon>Austropuccinia</taxon>
    </lineage>
</organism>
<keyword evidence="9" id="KW-0229">DNA integration</keyword>
<keyword evidence="7" id="KW-0460">Magnesium</keyword>
<dbReference type="GO" id="GO:0032196">
    <property type="term" value="P:transposition"/>
    <property type="evidence" value="ECO:0007669"/>
    <property type="project" value="UniProtKB-KW"/>
</dbReference>
<evidence type="ECO:0000256" key="5">
    <source>
        <dbReference type="ARBA" id="ARBA00022759"/>
    </source>
</evidence>
<name>A0A9Q3HCY1_9BASI</name>
<dbReference type="GO" id="GO:0005634">
    <property type="term" value="C:nucleus"/>
    <property type="evidence" value="ECO:0007669"/>
    <property type="project" value="UniProtKB-ARBA"/>
</dbReference>
<evidence type="ECO:0000259" key="15">
    <source>
        <dbReference type="PROSITE" id="PS50994"/>
    </source>
</evidence>
<evidence type="ECO:0000256" key="9">
    <source>
        <dbReference type="ARBA" id="ARBA00022908"/>
    </source>
</evidence>
<keyword evidence="3" id="KW-0540">Nuclease</keyword>
<dbReference type="PANTHER" id="PTHR42648:SF11">
    <property type="entry name" value="TRANSPOSON TY4-P GAG-POL POLYPROTEIN"/>
    <property type="match status" value="1"/>
</dbReference>
<dbReference type="AlphaFoldDB" id="A0A9Q3HCY1"/>
<dbReference type="GO" id="GO:0015074">
    <property type="term" value="P:DNA integration"/>
    <property type="evidence" value="ECO:0007669"/>
    <property type="project" value="UniProtKB-KW"/>
</dbReference>
<protein>
    <recommendedName>
        <fullName evidence="15">Integrase catalytic domain-containing protein</fullName>
    </recommendedName>
</protein>
<reference evidence="16" key="1">
    <citation type="submission" date="2021-03" db="EMBL/GenBank/DDBJ databases">
        <title>Draft genome sequence of rust myrtle Austropuccinia psidii MF-1, a brazilian biotype.</title>
        <authorList>
            <person name="Quecine M.C."/>
            <person name="Pachon D.M.R."/>
            <person name="Bonatelli M.L."/>
            <person name="Correr F.H."/>
            <person name="Franceschini L.M."/>
            <person name="Leite T.F."/>
            <person name="Margarido G.R.A."/>
            <person name="Almeida C.A."/>
            <person name="Ferrarezi J.A."/>
            <person name="Labate C.A."/>
        </authorList>
    </citation>
    <scope>NUCLEOTIDE SEQUENCE</scope>
    <source>
        <strain evidence="16">MF-1</strain>
    </source>
</reference>
<feature type="domain" description="Integrase catalytic" evidence="15">
    <location>
        <begin position="1"/>
        <end position="152"/>
    </location>
</feature>
<comment type="catalytic activity">
    <reaction evidence="13">
        <text>DNA(n) + a 2'-deoxyribonucleoside 5'-triphosphate = DNA(n+1) + diphosphate</text>
        <dbReference type="Rhea" id="RHEA:22508"/>
        <dbReference type="Rhea" id="RHEA-COMP:17339"/>
        <dbReference type="Rhea" id="RHEA-COMP:17340"/>
        <dbReference type="ChEBI" id="CHEBI:33019"/>
        <dbReference type="ChEBI" id="CHEBI:61560"/>
        <dbReference type="ChEBI" id="CHEBI:173112"/>
        <dbReference type="EC" id="2.7.7.49"/>
    </reaction>
</comment>
<dbReference type="GO" id="GO:0003964">
    <property type="term" value="F:RNA-directed DNA polymerase activity"/>
    <property type="evidence" value="ECO:0007669"/>
    <property type="project" value="UniProtKB-KW"/>
</dbReference>
<keyword evidence="2" id="KW-0548">Nucleotidyltransferase</keyword>
<keyword evidence="4" id="KW-0479">Metal-binding</keyword>
<dbReference type="GO" id="GO:0004519">
    <property type="term" value="F:endonuclease activity"/>
    <property type="evidence" value="ECO:0007669"/>
    <property type="project" value="UniProtKB-KW"/>
</dbReference>
<evidence type="ECO:0000256" key="2">
    <source>
        <dbReference type="ARBA" id="ARBA00022695"/>
    </source>
</evidence>
<dbReference type="PROSITE" id="PS50994">
    <property type="entry name" value="INTEGRASE"/>
    <property type="match status" value="1"/>
</dbReference>
<dbReference type="SUPFAM" id="SSF53098">
    <property type="entry name" value="Ribonuclease H-like"/>
    <property type="match status" value="1"/>
</dbReference>
<evidence type="ECO:0000256" key="6">
    <source>
        <dbReference type="ARBA" id="ARBA00022801"/>
    </source>
</evidence>
<dbReference type="GO" id="GO:0003887">
    <property type="term" value="F:DNA-directed DNA polymerase activity"/>
    <property type="evidence" value="ECO:0007669"/>
    <property type="project" value="UniProtKB-KW"/>
</dbReference>
<comment type="catalytic activity">
    <reaction evidence="14">
        <text>DNA(n) + a 2'-deoxyribonucleoside 5'-triphosphate = DNA(n+1) + diphosphate</text>
        <dbReference type="Rhea" id="RHEA:22508"/>
        <dbReference type="Rhea" id="RHEA-COMP:17339"/>
        <dbReference type="Rhea" id="RHEA-COMP:17340"/>
        <dbReference type="ChEBI" id="CHEBI:33019"/>
        <dbReference type="ChEBI" id="CHEBI:61560"/>
        <dbReference type="ChEBI" id="CHEBI:173112"/>
        <dbReference type="EC" id="2.7.7.7"/>
    </reaction>
</comment>
<evidence type="ECO:0000256" key="3">
    <source>
        <dbReference type="ARBA" id="ARBA00022722"/>
    </source>
</evidence>
<keyword evidence="5" id="KW-0255">Endonuclease</keyword>
<evidence type="ECO:0000313" key="17">
    <source>
        <dbReference type="Proteomes" id="UP000765509"/>
    </source>
</evidence>
<comment type="caution">
    <text evidence="16">The sequence shown here is derived from an EMBL/GenBank/DDBJ whole genome shotgun (WGS) entry which is preliminary data.</text>
</comment>
<dbReference type="GO" id="GO:0006310">
    <property type="term" value="P:DNA recombination"/>
    <property type="evidence" value="ECO:0007669"/>
    <property type="project" value="UniProtKB-KW"/>
</dbReference>
<dbReference type="PANTHER" id="PTHR42648">
    <property type="entry name" value="TRANSPOSASE, PUTATIVE-RELATED"/>
    <property type="match status" value="1"/>
</dbReference>
<keyword evidence="11" id="KW-0239">DNA-directed DNA polymerase</keyword>
<dbReference type="InterPro" id="IPR012337">
    <property type="entry name" value="RNaseH-like_sf"/>
</dbReference>
<keyword evidence="6" id="KW-0378">Hydrolase</keyword>
<keyword evidence="10" id="KW-0695">RNA-directed DNA polymerase</keyword>
<evidence type="ECO:0000256" key="11">
    <source>
        <dbReference type="ARBA" id="ARBA00022932"/>
    </source>
</evidence>
<keyword evidence="1" id="KW-0815">Transposition</keyword>
<proteinExistence type="predicted"/>
<dbReference type="InterPro" id="IPR039537">
    <property type="entry name" value="Retrotran_Ty1/copia-like"/>
</dbReference>
<dbReference type="Gene3D" id="3.30.420.10">
    <property type="entry name" value="Ribonuclease H-like superfamily/Ribonuclease H"/>
    <property type="match status" value="1"/>
</dbReference>
<evidence type="ECO:0000256" key="7">
    <source>
        <dbReference type="ARBA" id="ARBA00022842"/>
    </source>
</evidence>
<evidence type="ECO:0000256" key="10">
    <source>
        <dbReference type="ARBA" id="ARBA00022918"/>
    </source>
</evidence>
<evidence type="ECO:0000256" key="14">
    <source>
        <dbReference type="ARBA" id="ARBA00049244"/>
    </source>
</evidence>
<gene>
    <name evidence="16" type="ORF">O181_039467</name>
</gene>
<dbReference type="Proteomes" id="UP000765509">
    <property type="component" value="Unassembled WGS sequence"/>
</dbReference>
<keyword evidence="17" id="KW-1185">Reference proteome</keyword>
<dbReference type="InterPro" id="IPR001584">
    <property type="entry name" value="Integrase_cat-core"/>
</dbReference>
<dbReference type="GO" id="GO:0016787">
    <property type="term" value="F:hydrolase activity"/>
    <property type="evidence" value="ECO:0007669"/>
    <property type="project" value="UniProtKB-KW"/>
</dbReference>
<dbReference type="InterPro" id="IPR036397">
    <property type="entry name" value="RNaseH_sf"/>
</dbReference>
<keyword evidence="11" id="KW-0808">Transferase</keyword>
<keyword evidence="8" id="KW-0694">RNA-binding</keyword>
<evidence type="ECO:0000256" key="12">
    <source>
        <dbReference type="ARBA" id="ARBA00023172"/>
    </source>
</evidence>
<dbReference type="GO" id="GO:0046872">
    <property type="term" value="F:metal ion binding"/>
    <property type="evidence" value="ECO:0007669"/>
    <property type="project" value="UniProtKB-KW"/>
</dbReference>
<evidence type="ECO:0000256" key="1">
    <source>
        <dbReference type="ARBA" id="ARBA00022578"/>
    </source>
</evidence>
<sequence>MDKPLNLLVSDIMGPFSQDPQGSQYLLTIRNHVSMYSIVYPLKSGLAALAAITHQSSQLRIIPKALRTENAREFVSVSLTMALSKIGIGFHPSLPYLLQENGKAKCLNRTLGDMTVAMLSESSIPDHFWKFAYALAVTTTKIDPPPWVLRQF</sequence>
<dbReference type="EMBL" id="AVOT02015432">
    <property type="protein sequence ID" value="MBW0499752.1"/>
    <property type="molecule type" value="Genomic_DNA"/>
</dbReference>
<dbReference type="GO" id="GO:0003723">
    <property type="term" value="F:RNA binding"/>
    <property type="evidence" value="ECO:0007669"/>
    <property type="project" value="UniProtKB-KW"/>
</dbReference>
<evidence type="ECO:0000313" key="16">
    <source>
        <dbReference type="EMBL" id="MBW0499752.1"/>
    </source>
</evidence>
<evidence type="ECO:0000256" key="4">
    <source>
        <dbReference type="ARBA" id="ARBA00022723"/>
    </source>
</evidence>
<evidence type="ECO:0000256" key="8">
    <source>
        <dbReference type="ARBA" id="ARBA00022884"/>
    </source>
</evidence>
<keyword evidence="12" id="KW-0233">DNA recombination</keyword>